<keyword evidence="3 5" id="KW-1133">Transmembrane helix</keyword>
<evidence type="ECO:0000256" key="3">
    <source>
        <dbReference type="ARBA" id="ARBA00022989"/>
    </source>
</evidence>
<feature type="transmembrane region" description="Helical" evidence="5">
    <location>
        <begin position="281"/>
        <end position="299"/>
    </location>
</feature>
<feature type="transmembrane region" description="Helical" evidence="5">
    <location>
        <begin position="218"/>
        <end position="238"/>
    </location>
</feature>
<gene>
    <name evidence="6" type="primary">slc39a1_2</name>
    <name evidence="6" type="ORF">g.60418</name>
</gene>
<feature type="transmembrane region" description="Helical" evidence="5">
    <location>
        <begin position="250"/>
        <end position="269"/>
    </location>
</feature>
<organism evidence="6">
    <name type="scientific">Fopius arisanus</name>
    <dbReference type="NCBI Taxonomy" id="64838"/>
    <lineage>
        <taxon>Eukaryota</taxon>
        <taxon>Metazoa</taxon>
        <taxon>Ecdysozoa</taxon>
        <taxon>Arthropoda</taxon>
        <taxon>Hexapoda</taxon>
        <taxon>Insecta</taxon>
        <taxon>Pterygota</taxon>
        <taxon>Neoptera</taxon>
        <taxon>Endopterygota</taxon>
        <taxon>Hymenoptera</taxon>
        <taxon>Apocrita</taxon>
        <taxon>Ichneumonoidea</taxon>
        <taxon>Braconidae</taxon>
        <taxon>Opiinae</taxon>
        <taxon>Fopius</taxon>
    </lineage>
</organism>
<proteinExistence type="predicted"/>
<keyword evidence="4 5" id="KW-0472">Membrane</keyword>
<dbReference type="PANTHER" id="PTHR11040:SF169">
    <property type="entry name" value="FI24038P1"/>
    <property type="match status" value="1"/>
</dbReference>
<evidence type="ECO:0000256" key="5">
    <source>
        <dbReference type="SAM" id="Phobius"/>
    </source>
</evidence>
<feature type="transmembrane region" description="Helical" evidence="5">
    <location>
        <begin position="43"/>
        <end position="63"/>
    </location>
</feature>
<dbReference type="Pfam" id="PF02535">
    <property type="entry name" value="Zip"/>
    <property type="match status" value="1"/>
</dbReference>
<feature type="transmembrane region" description="Helical" evidence="5">
    <location>
        <begin position="320"/>
        <end position="340"/>
    </location>
</feature>
<dbReference type="GO" id="GO:0005385">
    <property type="term" value="F:zinc ion transmembrane transporter activity"/>
    <property type="evidence" value="ECO:0007669"/>
    <property type="project" value="TreeGrafter"/>
</dbReference>
<comment type="subcellular location">
    <subcellularLocation>
        <location evidence="1">Membrane</location>
        <topology evidence="1">Multi-pass membrane protein</topology>
    </subcellularLocation>
</comment>
<evidence type="ECO:0000256" key="1">
    <source>
        <dbReference type="ARBA" id="ARBA00004141"/>
    </source>
</evidence>
<dbReference type="PANTHER" id="PTHR11040">
    <property type="entry name" value="ZINC/IRON TRANSPORTER"/>
    <property type="match status" value="1"/>
</dbReference>
<protein>
    <submittedName>
        <fullName evidence="6">Slc39a1_2 protein</fullName>
    </submittedName>
</protein>
<feature type="transmembrane region" description="Helical" evidence="5">
    <location>
        <begin position="75"/>
        <end position="96"/>
    </location>
</feature>
<sequence length="344" mass="37754">MALTIVELKFMSMLTIGVSSFIVGLIPGCIFNRGRPLQKRLYLSALLCFGGGVLLATAMLHMLPETKEQLPEYGELVFCCGFLLLYLVDEIAHYFLPKGTGSGYSHGHAEITQTYAPPRRASCQNCHDGFLHRNPEFEPNVLSAHSNFFSRKKNNHQYGALPTAPEPLDEEESFLCHGPHLEPCGNSSTSHIVLSLALTIHSILEGLAIGLQKQVQEVFLLIGAVVTHKLVMAFCLGLELAESANSICRYIFAMMLFSAGSSVGIGLGMLTFNVNTESGKIFLSVLQGLAGGTLLYVTVSEVLPRERSRWHNRSKQSSGLVQFLATASGFAVIFFINQYLEMHH</sequence>
<dbReference type="AlphaFoldDB" id="A0A0C9R835"/>
<dbReference type="GO" id="GO:0005886">
    <property type="term" value="C:plasma membrane"/>
    <property type="evidence" value="ECO:0007669"/>
    <property type="project" value="TreeGrafter"/>
</dbReference>
<evidence type="ECO:0000313" key="6">
    <source>
        <dbReference type="EMBL" id="JAG78804.1"/>
    </source>
</evidence>
<keyword evidence="2 5" id="KW-0812">Transmembrane</keyword>
<reference evidence="6" key="1">
    <citation type="submission" date="2015-01" db="EMBL/GenBank/DDBJ databases">
        <title>Transcriptome Assembly of Fopius arisanus.</title>
        <authorList>
            <person name="Geib S."/>
        </authorList>
    </citation>
    <scope>NUCLEOTIDE SEQUENCE</scope>
</reference>
<dbReference type="EMBL" id="GBYB01009037">
    <property type="protein sequence ID" value="JAG78804.1"/>
    <property type="molecule type" value="Transcribed_RNA"/>
</dbReference>
<accession>A0A0C9R835</accession>
<dbReference type="InterPro" id="IPR003689">
    <property type="entry name" value="ZIP"/>
</dbReference>
<evidence type="ECO:0000256" key="2">
    <source>
        <dbReference type="ARBA" id="ARBA00022692"/>
    </source>
</evidence>
<name>A0A0C9R835_9HYME</name>
<feature type="transmembrane region" description="Helical" evidence="5">
    <location>
        <begin position="12"/>
        <end position="31"/>
    </location>
</feature>
<evidence type="ECO:0000256" key="4">
    <source>
        <dbReference type="ARBA" id="ARBA00023136"/>
    </source>
</evidence>